<protein>
    <submittedName>
        <fullName evidence="3">Uncharacterized protein LOC109375573</fullName>
    </submittedName>
</protein>
<proteinExistence type="predicted"/>
<feature type="region of interest" description="Disordered" evidence="1">
    <location>
        <begin position="66"/>
        <end position="99"/>
    </location>
</feature>
<dbReference type="GeneID" id="109375573"/>
<dbReference type="KEGG" id="hai:109375573"/>
<evidence type="ECO:0000313" key="3">
    <source>
        <dbReference type="RefSeq" id="XP_019486556.1"/>
    </source>
</evidence>
<sequence>MAVLLPEPVPAFPPPGASLPLRTLHRASACPLHVVILRGSSLLWGPLVTQDPGAPSAVTVLDVDMTCPARGDSSPRHAGGPDTPRSKPLGPQHVTAGGCGRRCPSRTTLCRLHRGGQRPHGDRLHAGLVCTQGTDSVKTRCWVQRRRCGWRSWGAALRVCREARAQLDSGTGVAAPATDRAACEAGVVAIIGLVMRLVRQHGCVCGILTHAQSCSPRCHRWCPPHHVAPREHVRLPAQSAQPLCAREVAGSQLCPGAGKECVFCSCAWPVVYLRPGD</sequence>
<keyword evidence="2" id="KW-1185">Reference proteome</keyword>
<organism evidence="2 3">
    <name type="scientific">Hipposideros armiger</name>
    <name type="common">Great Himalayan leaf-nosed bat</name>
    <dbReference type="NCBI Taxonomy" id="186990"/>
    <lineage>
        <taxon>Eukaryota</taxon>
        <taxon>Metazoa</taxon>
        <taxon>Chordata</taxon>
        <taxon>Craniata</taxon>
        <taxon>Vertebrata</taxon>
        <taxon>Euteleostomi</taxon>
        <taxon>Mammalia</taxon>
        <taxon>Eutheria</taxon>
        <taxon>Laurasiatheria</taxon>
        <taxon>Chiroptera</taxon>
        <taxon>Yinpterochiroptera</taxon>
        <taxon>Rhinolophoidea</taxon>
        <taxon>Hipposideridae</taxon>
        <taxon>Hipposideros</taxon>
    </lineage>
</organism>
<reference evidence="3" key="1">
    <citation type="submission" date="2025-08" db="UniProtKB">
        <authorList>
            <consortium name="RefSeq"/>
        </authorList>
    </citation>
    <scope>IDENTIFICATION</scope>
    <source>
        <tissue evidence="3">Muscle</tissue>
    </source>
</reference>
<name>A0A8B7QDH3_HIPAR</name>
<dbReference type="RefSeq" id="XP_019486556.1">
    <property type="nucleotide sequence ID" value="XM_019631011.1"/>
</dbReference>
<dbReference type="AlphaFoldDB" id="A0A8B7QDH3"/>
<accession>A0A8B7QDH3</accession>
<evidence type="ECO:0000256" key="1">
    <source>
        <dbReference type="SAM" id="MobiDB-lite"/>
    </source>
</evidence>
<evidence type="ECO:0000313" key="2">
    <source>
        <dbReference type="Proteomes" id="UP000694851"/>
    </source>
</evidence>
<gene>
    <name evidence="3" type="primary">LOC109375573</name>
</gene>
<dbReference type="Proteomes" id="UP000694851">
    <property type="component" value="Unplaced"/>
</dbReference>